<name>A0AAF1BDN5_DAUCS</name>
<protein>
    <submittedName>
        <fullName evidence="1">Uncharacterized protein</fullName>
    </submittedName>
</protein>
<gene>
    <name evidence="1" type="ORF">DCAR_0935117</name>
</gene>
<sequence length="45" mass="4981">MVEIFVELLMISPYTSRGVSGSVSAIFSFGSCKEGWYFRCIGLDP</sequence>
<dbReference type="EMBL" id="CP093351">
    <property type="protein sequence ID" value="WOH15575.1"/>
    <property type="molecule type" value="Genomic_DNA"/>
</dbReference>
<evidence type="ECO:0000313" key="1">
    <source>
        <dbReference type="EMBL" id="WOH15575.1"/>
    </source>
</evidence>
<proteinExistence type="predicted"/>
<accession>A0AAF1BDN5</accession>
<reference evidence="1" key="2">
    <citation type="submission" date="2022-03" db="EMBL/GenBank/DDBJ databases">
        <title>Draft title - Genomic analysis of global carrot germplasm unveils the trajectory of domestication and the origin of high carotenoid orange carrot.</title>
        <authorList>
            <person name="Iorizzo M."/>
            <person name="Ellison S."/>
            <person name="Senalik D."/>
            <person name="Macko-Podgorni A."/>
            <person name="Grzebelus D."/>
            <person name="Bostan H."/>
            <person name="Rolling W."/>
            <person name="Curaba J."/>
            <person name="Simon P."/>
        </authorList>
    </citation>
    <scope>NUCLEOTIDE SEQUENCE</scope>
    <source>
        <tissue evidence="1">Leaf</tissue>
    </source>
</reference>
<keyword evidence="2" id="KW-1185">Reference proteome</keyword>
<dbReference type="Proteomes" id="UP000077755">
    <property type="component" value="Chromosome 9"/>
</dbReference>
<dbReference type="AlphaFoldDB" id="A0AAF1BDN5"/>
<evidence type="ECO:0000313" key="2">
    <source>
        <dbReference type="Proteomes" id="UP000077755"/>
    </source>
</evidence>
<reference evidence="1" key="1">
    <citation type="journal article" date="2016" name="Nat. Genet.">
        <title>A high-quality carrot genome assembly provides new insights into carotenoid accumulation and asterid genome evolution.</title>
        <authorList>
            <person name="Iorizzo M."/>
            <person name="Ellison S."/>
            <person name="Senalik D."/>
            <person name="Zeng P."/>
            <person name="Satapoomin P."/>
            <person name="Huang J."/>
            <person name="Bowman M."/>
            <person name="Iovene M."/>
            <person name="Sanseverino W."/>
            <person name="Cavagnaro P."/>
            <person name="Yildiz M."/>
            <person name="Macko-Podgorni A."/>
            <person name="Moranska E."/>
            <person name="Grzebelus E."/>
            <person name="Grzebelus D."/>
            <person name="Ashrafi H."/>
            <person name="Zheng Z."/>
            <person name="Cheng S."/>
            <person name="Spooner D."/>
            <person name="Van Deynze A."/>
            <person name="Simon P."/>
        </authorList>
    </citation>
    <scope>NUCLEOTIDE SEQUENCE</scope>
    <source>
        <tissue evidence="1">Leaf</tissue>
    </source>
</reference>
<organism evidence="1 2">
    <name type="scientific">Daucus carota subsp. sativus</name>
    <name type="common">Carrot</name>
    <dbReference type="NCBI Taxonomy" id="79200"/>
    <lineage>
        <taxon>Eukaryota</taxon>
        <taxon>Viridiplantae</taxon>
        <taxon>Streptophyta</taxon>
        <taxon>Embryophyta</taxon>
        <taxon>Tracheophyta</taxon>
        <taxon>Spermatophyta</taxon>
        <taxon>Magnoliopsida</taxon>
        <taxon>eudicotyledons</taxon>
        <taxon>Gunneridae</taxon>
        <taxon>Pentapetalae</taxon>
        <taxon>asterids</taxon>
        <taxon>campanulids</taxon>
        <taxon>Apiales</taxon>
        <taxon>Apiaceae</taxon>
        <taxon>Apioideae</taxon>
        <taxon>Scandiceae</taxon>
        <taxon>Daucinae</taxon>
        <taxon>Daucus</taxon>
        <taxon>Daucus sect. Daucus</taxon>
    </lineage>
</organism>